<dbReference type="InterPro" id="IPR018821">
    <property type="entry name" value="DUF294_put_nucleoTrafse_sb-bd"/>
</dbReference>
<evidence type="ECO:0000259" key="2">
    <source>
        <dbReference type="Pfam" id="PF10335"/>
    </source>
</evidence>
<dbReference type="Proteomes" id="UP000192940">
    <property type="component" value="Chromosome I"/>
</dbReference>
<dbReference type="InterPro" id="IPR005105">
    <property type="entry name" value="GlnD_Uridyltrans_N"/>
</dbReference>
<organism evidence="3 4">
    <name type="scientific">Paenibacillus uliginis N3/975</name>
    <dbReference type="NCBI Taxonomy" id="1313296"/>
    <lineage>
        <taxon>Bacteria</taxon>
        <taxon>Bacillati</taxon>
        <taxon>Bacillota</taxon>
        <taxon>Bacilli</taxon>
        <taxon>Bacillales</taxon>
        <taxon>Paenibacillaceae</taxon>
        <taxon>Paenibacillus</taxon>
    </lineage>
</organism>
<name>A0A1X7H290_9BACL</name>
<proteinExistence type="predicted"/>
<accession>A0A1X7H290</accession>
<dbReference type="AlphaFoldDB" id="A0A1X7H290"/>
<dbReference type="Pfam" id="PF03445">
    <property type="entry name" value="DUF294"/>
    <property type="match status" value="1"/>
</dbReference>
<dbReference type="GO" id="GO:0008773">
    <property type="term" value="F:[protein-PII] uridylyltransferase activity"/>
    <property type="evidence" value="ECO:0007669"/>
    <property type="project" value="InterPro"/>
</dbReference>
<evidence type="ECO:0000313" key="4">
    <source>
        <dbReference type="Proteomes" id="UP000192940"/>
    </source>
</evidence>
<gene>
    <name evidence="3" type="ORF">SAMN05661091_1575</name>
</gene>
<reference evidence="3 4" key="1">
    <citation type="submission" date="2017-04" db="EMBL/GenBank/DDBJ databases">
        <authorList>
            <person name="Afonso C.L."/>
            <person name="Miller P.J."/>
            <person name="Scott M.A."/>
            <person name="Spackman E."/>
            <person name="Goraichik I."/>
            <person name="Dimitrov K.M."/>
            <person name="Suarez D.L."/>
            <person name="Swayne D.E."/>
        </authorList>
    </citation>
    <scope>NUCLEOTIDE SEQUENCE [LARGE SCALE GENOMIC DNA]</scope>
    <source>
        <strain evidence="3 4">N3/975</strain>
    </source>
</reference>
<protein>
    <submittedName>
        <fullName evidence="3">CBS domain-containing protein</fullName>
    </submittedName>
</protein>
<dbReference type="EMBL" id="LT840184">
    <property type="protein sequence ID" value="SMF78556.1"/>
    <property type="molecule type" value="Genomic_DNA"/>
</dbReference>
<evidence type="ECO:0000259" key="1">
    <source>
        <dbReference type="Pfam" id="PF03445"/>
    </source>
</evidence>
<feature type="domain" description="DUF294" evidence="2">
    <location>
        <begin position="224"/>
        <end position="325"/>
    </location>
</feature>
<feature type="domain" description="Protein-PII uridylyltransferase N-terminal" evidence="1">
    <location>
        <begin position="49"/>
        <end position="167"/>
    </location>
</feature>
<keyword evidence="4" id="KW-1185">Reference proteome</keyword>
<sequence length="334" mass="38279">MKPLESKDLFPEFPEILEARTERELRNARIAGQNKLLEMKSDTNLDTWISWVNRMHDEIGQHAAVLCEQMMVEAGFGRPPVRYAFVAFGSAGRQEATLWSDQDNGLIVGDELEEGAEIYFEKFGSCLSDILEVAGYPKCTGKVMCSEPIWRLSLTAWKQQLSEWSSDHAWEPTRLFIIASDMRHIAGSRELSESWKAYYRSCVLQQPDIIPALLRNTVRKYGLYIPLVNSIRTLALQRGITESSSIKRMEQIIFLEGGGLLLENVQHALKVALRMRMETSLHMKDGLIGSSGYMLKEQLKNKKVQYELRDTLGVVRRVHRSLQRELRFAERKGL</sequence>
<evidence type="ECO:0000313" key="3">
    <source>
        <dbReference type="EMBL" id="SMF78556.1"/>
    </source>
</evidence>
<dbReference type="RefSeq" id="WP_208918493.1">
    <property type="nucleotide sequence ID" value="NZ_LT840184.1"/>
</dbReference>
<dbReference type="Pfam" id="PF10335">
    <property type="entry name" value="DUF294_C"/>
    <property type="match status" value="1"/>
</dbReference>
<dbReference type="STRING" id="1313296.SAMN05661091_1575"/>
<dbReference type="CDD" id="cd05401">
    <property type="entry name" value="NT_GlnE_GlnD_like"/>
    <property type="match status" value="1"/>
</dbReference>